<accession>A0ABD2KL39</accession>
<sequence length="98" mass="10778">MEVPSAKWLNSLLPAFSSLRLSEHSVPSLCKFLSPLLTHPSSAPELFSLKLLIPVKGHSAKLARTGLYLFLALYPQRANAFCWRIGLLSAQSHLPHGT</sequence>
<protein>
    <submittedName>
        <fullName evidence="1">Uncharacterized protein</fullName>
    </submittedName>
</protein>
<dbReference type="EMBL" id="JBICCN010000015">
    <property type="protein sequence ID" value="KAL3103149.1"/>
    <property type="molecule type" value="Genomic_DNA"/>
</dbReference>
<name>A0ABD2KL39_HETSC</name>
<organism evidence="1 2">
    <name type="scientific">Heterodera schachtii</name>
    <name type="common">Sugarbeet cyst nematode worm</name>
    <name type="synonym">Tylenchus schachtii</name>
    <dbReference type="NCBI Taxonomy" id="97005"/>
    <lineage>
        <taxon>Eukaryota</taxon>
        <taxon>Metazoa</taxon>
        <taxon>Ecdysozoa</taxon>
        <taxon>Nematoda</taxon>
        <taxon>Chromadorea</taxon>
        <taxon>Rhabditida</taxon>
        <taxon>Tylenchina</taxon>
        <taxon>Tylenchomorpha</taxon>
        <taxon>Tylenchoidea</taxon>
        <taxon>Heteroderidae</taxon>
        <taxon>Heteroderinae</taxon>
        <taxon>Heterodera</taxon>
    </lineage>
</organism>
<comment type="caution">
    <text evidence="1">The sequence shown here is derived from an EMBL/GenBank/DDBJ whole genome shotgun (WGS) entry which is preliminary data.</text>
</comment>
<dbReference type="AlphaFoldDB" id="A0ABD2KL39"/>
<proteinExistence type="predicted"/>
<gene>
    <name evidence="1" type="ORF">niasHS_002335</name>
</gene>
<evidence type="ECO:0000313" key="2">
    <source>
        <dbReference type="Proteomes" id="UP001620645"/>
    </source>
</evidence>
<dbReference type="Proteomes" id="UP001620645">
    <property type="component" value="Unassembled WGS sequence"/>
</dbReference>
<reference evidence="1 2" key="1">
    <citation type="submission" date="2024-10" db="EMBL/GenBank/DDBJ databases">
        <authorList>
            <person name="Kim D."/>
        </authorList>
    </citation>
    <scope>NUCLEOTIDE SEQUENCE [LARGE SCALE GENOMIC DNA]</scope>
    <source>
        <strain evidence="1">Taebaek</strain>
    </source>
</reference>
<evidence type="ECO:0000313" key="1">
    <source>
        <dbReference type="EMBL" id="KAL3103149.1"/>
    </source>
</evidence>
<keyword evidence="2" id="KW-1185">Reference proteome</keyword>